<evidence type="ECO:0000259" key="3">
    <source>
        <dbReference type="Pfam" id="PF00561"/>
    </source>
</evidence>
<keyword evidence="5" id="KW-1185">Reference proteome</keyword>
<keyword evidence="2" id="KW-0812">Transmembrane</keyword>
<sequence length="863" mass="97079">MPFIEVNTTAPAAEDAKINTSIRIFYRIYGRGLTKVLLITGLAGTHDSWGPQIKGFIGTDVPNEDGDRDVVGDRNATGLGEGVTFENGGGIEVCAFDNRGMGRSSVPTKKSAYTTKIMAKDAIALLDRLGWEKAHIIGHSMGGMIACKLAAMAPGRVKSLAMLNVTGGGFQCCPKLDPQTFKIAVRFLKAKTPERRASVDLDIHYSKEYLEEYVGFEKRRAVLYQEYVKGISATGMQSNAGFAGQVNACWTHKVTRKEIECLKSAGFLVSVIHGRHDVIAQMYYARRLAEKLYPVARMVDLHGGHLVSREKTEEVNQALLDLIRASEMKTSPHEWTNLAKKRSWWMEERLHLFVLYLFGLILFVFEYLRNGLKSLKPNQTSAERSEEVEEERQEGSFRCNPQRLLVKFFRFSFISNLNFSILHSFQQLAMFQPNNMQLAIRIPTSPAQDSTQYMQVDQSDSSCVVRNDTQNGGFAHAEYIFNFSKKLQEDLQTFGMKIKQHEDNIKFLKTQKSKLDESILDLQVILGKYNHSSGTPVAENEIHSHPQSDEETMQQIMQQEKSAAGIICKLSAHHSIQAYNIMLTKDVLGIVARLGKVDDDNLSRLLSEYLGMETMLAIVCRTYEGVKALEIYDKEGCINKSFGIHGLGASIGRNLDGRFLVICLEHLRPYVGDFIANDPQRRLDLIKPRLPNGECPPGFLGFAVNMIDIDSMHIFCLAANGYGLRETLFYSLFSRLQVYKTRADMLQALPCISDGALSLDGGIIKATGVFCLGNQEDVQLRFPKASMKSSLPENYIESARQIKELKWKKEKMIEDIKREHALLDNSKLNFDRKKAEFLKFLAESSSYAAQQQLSAKPERLTPR</sequence>
<gene>
    <name evidence="4" type="primary">DMS3</name>
    <name evidence="4" type="ORF">SDJN03_23766</name>
</gene>
<feature type="transmembrane region" description="Helical" evidence="2">
    <location>
        <begin position="350"/>
        <end position="368"/>
    </location>
</feature>
<accession>A0AAV6MCR1</accession>
<dbReference type="Pfam" id="PF00561">
    <property type="entry name" value="Abhydrolase_1"/>
    <property type="match status" value="1"/>
</dbReference>
<feature type="non-terminal residue" evidence="4">
    <location>
        <position position="1"/>
    </location>
</feature>
<feature type="coiled-coil region" evidence="1">
    <location>
        <begin position="484"/>
        <end position="518"/>
    </location>
</feature>
<keyword evidence="1" id="KW-0175">Coiled coil</keyword>
<evidence type="ECO:0000256" key="2">
    <source>
        <dbReference type="SAM" id="Phobius"/>
    </source>
</evidence>
<comment type="caution">
    <text evidence="4">The sequence shown here is derived from an EMBL/GenBank/DDBJ whole genome shotgun (WGS) entry which is preliminary data.</text>
</comment>
<feature type="domain" description="AB hydrolase-1" evidence="3">
    <location>
        <begin position="86"/>
        <end position="308"/>
    </location>
</feature>
<evidence type="ECO:0000256" key="1">
    <source>
        <dbReference type="SAM" id="Coils"/>
    </source>
</evidence>
<dbReference type="EMBL" id="JAGKQH010000015">
    <property type="protein sequence ID" value="KAG6579318.1"/>
    <property type="molecule type" value="Genomic_DNA"/>
</dbReference>
<reference evidence="4 5" key="1">
    <citation type="journal article" date="2021" name="Hortic Res">
        <title>The domestication of Cucurbita argyrosperma as revealed by the genome of its wild relative.</title>
        <authorList>
            <person name="Barrera-Redondo J."/>
            <person name="Sanchez-de la Vega G."/>
            <person name="Aguirre-Liguori J.A."/>
            <person name="Castellanos-Morales G."/>
            <person name="Gutierrez-Guerrero Y.T."/>
            <person name="Aguirre-Dugua X."/>
            <person name="Aguirre-Planter E."/>
            <person name="Tenaillon M.I."/>
            <person name="Lira-Saade R."/>
            <person name="Eguiarte L.E."/>
        </authorList>
    </citation>
    <scope>NUCLEOTIDE SEQUENCE [LARGE SCALE GENOMIC DNA]</scope>
    <source>
        <strain evidence="4">JBR-2021</strain>
    </source>
</reference>
<dbReference type="PANTHER" id="PTHR33566:SF6">
    <property type="entry name" value="PROTEIN DEFECTIVE IN MERISTEM SILENCING 3"/>
    <property type="match status" value="1"/>
</dbReference>
<protein>
    <submittedName>
        <fullName evidence="4">Protein DEFECTIVE IN MERISTEM SILENCING 3</fullName>
    </submittedName>
</protein>
<organism evidence="4 5">
    <name type="scientific">Cucurbita argyrosperma subsp. sororia</name>
    <dbReference type="NCBI Taxonomy" id="37648"/>
    <lineage>
        <taxon>Eukaryota</taxon>
        <taxon>Viridiplantae</taxon>
        <taxon>Streptophyta</taxon>
        <taxon>Embryophyta</taxon>
        <taxon>Tracheophyta</taxon>
        <taxon>Spermatophyta</taxon>
        <taxon>Magnoliopsida</taxon>
        <taxon>eudicotyledons</taxon>
        <taxon>Gunneridae</taxon>
        <taxon>Pentapetalae</taxon>
        <taxon>rosids</taxon>
        <taxon>fabids</taxon>
        <taxon>Cucurbitales</taxon>
        <taxon>Cucurbitaceae</taxon>
        <taxon>Cucurbiteae</taxon>
        <taxon>Cucurbita</taxon>
    </lineage>
</organism>
<keyword evidence="2" id="KW-1133">Transmembrane helix</keyword>
<keyword evidence="2" id="KW-0472">Membrane</keyword>
<name>A0AAV6MCR1_9ROSI</name>
<dbReference type="InterPro" id="IPR000073">
    <property type="entry name" value="AB_hydrolase_1"/>
</dbReference>
<proteinExistence type="predicted"/>
<evidence type="ECO:0000313" key="5">
    <source>
        <dbReference type="Proteomes" id="UP000685013"/>
    </source>
</evidence>
<dbReference type="PANTHER" id="PTHR33566">
    <property type="entry name" value="EN/SPM-LIKE TRANSPOSON-RELATED"/>
    <property type="match status" value="1"/>
</dbReference>
<dbReference type="AlphaFoldDB" id="A0AAV6MCR1"/>
<dbReference type="Proteomes" id="UP000685013">
    <property type="component" value="Chromosome 15"/>
</dbReference>
<evidence type="ECO:0000313" key="4">
    <source>
        <dbReference type="EMBL" id="KAG6579318.1"/>
    </source>
</evidence>